<dbReference type="AlphaFoldDB" id="L5KVE4"/>
<keyword evidence="2" id="KW-1185">Reference proteome</keyword>
<dbReference type="EMBL" id="KB030537">
    <property type="protein sequence ID" value="ELK15409.1"/>
    <property type="molecule type" value="Genomic_DNA"/>
</dbReference>
<name>L5KVE4_PTEAL</name>
<protein>
    <submittedName>
        <fullName evidence="1">Uncharacterized protein</fullName>
    </submittedName>
</protein>
<reference evidence="2" key="1">
    <citation type="journal article" date="2013" name="Science">
        <title>Comparative analysis of bat genomes provides insight into the evolution of flight and immunity.</title>
        <authorList>
            <person name="Zhang G."/>
            <person name="Cowled C."/>
            <person name="Shi Z."/>
            <person name="Huang Z."/>
            <person name="Bishop-Lilly K.A."/>
            <person name="Fang X."/>
            <person name="Wynne J.W."/>
            <person name="Xiong Z."/>
            <person name="Baker M.L."/>
            <person name="Zhao W."/>
            <person name="Tachedjian M."/>
            <person name="Zhu Y."/>
            <person name="Zhou P."/>
            <person name="Jiang X."/>
            <person name="Ng J."/>
            <person name="Yang L."/>
            <person name="Wu L."/>
            <person name="Xiao J."/>
            <person name="Feng Y."/>
            <person name="Chen Y."/>
            <person name="Sun X."/>
            <person name="Zhang Y."/>
            <person name="Marsh G.A."/>
            <person name="Crameri G."/>
            <person name="Broder C.C."/>
            <person name="Frey K.G."/>
            <person name="Wang L.F."/>
            <person name="Wang J."/>
        </authorList>
    </citation>
    <scope>NUCLEOTIDE SEQUENCE [LARGE SCALE GENOMIC DNA]</scope>
</reference>
<dbReference type="Proteomes" id="UP000010552">
    <property type="component" value="Unassembled WGS sequence"/>
</dbReference>
<sequence length="102" mass="11167">MKRMELGEVIVMRGQCGALVSHQELGACRLPTVPWLPHAHDTGESRLGSQQMMLSNPSLLLGPSSPSESHPCNPWEGITVSGKSRADVRSRAAWCQIWFAVD</sequence>
<evidence type="ECO:0000313" key="1">
    <source>
        <dbReference type="EMBL" id="ELK15409.1"/>
    </source>
</evidence>
<proteinExistence type="predicted"/>
<dbReference type="InParanoid" id="L5KVE4"/>
<gene>
    <name evidence="1" type="ORF">PAL_GLEAN10011071</name>
</gene>
<organism evidence="1 2">
    <name type="scientific">Pteropus alecto</name>
    <name type="common">Black flying fox</name>
    <dbReference type="NCBI Taxonomy" id="9402"/>
    <lineage>
        <taxon>Eukaryota</taxon>
        <taxon>Metazoa</taxon>
        <taxon>Chordata</taxon>
        <taxon>Craniata</taxon>
        <taxon>Vertebrata</taxon>
        <taxon>Euteleostomi</taxon>
        <taxon>Mammalia</taxon>
        <taxon>Eutheria</taxon>
        <taxon>Laurasiatheria</taxon>
        <taxon>Chiroptera</taxon>
        <taxon>Yinpterochiroptera</taxon>
        <taxon>Pteropodoidea</taxon>
        <taxon>Pteropodidae</taxon>
        <taxon>Pteropodinae</taxon>
        <taxon>Pteropus</taxon>
    </lineage>
</organism>
<accession>L5KVE4</accession>
<evidence type="ECO:0000313" key="2">
    <source>
        <dbReference type="Proteomes" id="UP000010552"/>
    </source>
</evidence>